<protein>
    <submittedName>
        <fullName evidence="5">AraC-like DNA-binding protein</fullName>
    </submittedName>
</protein>
<reference evidence="5 6" key="1">
    <citation type="submission" date="2021-03" db="EMBL/GenBank/DDBJ databases">
        <title>Genomic Encyclopedia of Type Strains, Phase IV (KMG-IV): sequencing the most valuable type-strain genomes for metagenomic binning, comparative biology and taxonomic classification.</title>
        <authorList>
            <person name="Goeker M."/>
        </authorList>
    </citation>
    <scope>NUCLEOTIDE SEQUENCE [LARGE SCALE GENOMIC DNA]</scope>
    <source>
        <strain evidence="5 6">DSM 26048</strain>
    </source>
</reference>
<dbReference type="RefSeq" id="WP_209979124.1">
    <property type="nucleotide sequence ID" value="NZ_JAGGLB010000051.1"/>
</dbReference>
<dbReference type="PROSITE" id="PS00041">
    <property type="entry name" value="HTH_ARAC_FAMILY_1"/>
    <property type="match status" value="1"/>
</dbReference>
<keyword evidence="2" id="KW-0238">DNA-binding</keyword>
<dbReference type="EMBL" id="JAGGLB010000051">
    <property type="protein sequence ID" value="MBP1996564.1"/>
    <property type="molecule type" value="Genomic_DNA"/>
</dbReference>
<organism evidence="5 6">
    <name type="scientific">Paenibacillus eucommiae</name>
    <dbReference type="NCBI Taxonomy" id="1355755"/>
    <lineage>
        <taxon>Bacteria</taxon>
        <taxon>Bacillati</taxon>
        <taxon>Bacillota</taxon>
        <taxon>Bacilli</taxon>
        <taxon>Bacillales</taxon>
        <taxon>Paenibacillaceae</taxon>
        <taxon>Paenibacillus</taxon>
    </lineage>
</organism>
<keyword evidence="1" id="KW-0805">Transcription regulation</keyword>
<dbReference type="SUPFAM" id="SSF51215">
    <property type="entry name" value="Regulatory protein AraC"/>
    <property type="match status" value="1"/>
</dbReference>
<evidence type="ECO:0000313" key="5">
    <source>
        <dbReference type="EMBL" id="MBP1996564.1"/>
    </source>
</evidence>
<dbReference type="Gene3D" id="1.10.10.60">
    <property type="entry name" value="Homeodomain-like"/>
    <property type="match status" value="1"/>
</dbReference>
<evidence type="ECO:0000256" key="1">
    <source>
        <dbReference type="ARBA" id="ARBA00023015"/>
    </source>
</evidence>
<dbReference type="PRINTS" id="PR00032">
    <property type="entry name" value="HTHARAC"/>
</dbReference>
<dbReference type="PANTHER" id="PTHR43280:SF2">
    <property type="entry name" value="HTH-TYPE TRANSCRIPTIONAL REGULATOR EXSA"/>
    <property type="match status" value="1"/>
</dbReference>
<dbReference type="Pfam" id="PF02311">
    <property type="entry name" value="AraC_binding"/>
    <property type="match status" value="1"/>
</dbReference>
<evidence type="ECO:0000259" key="4">
    <source>
        <dbReference type="PROSITE" id="PS01124"/>
    </source>
</evidence>
<accession>A0ABS4J9N1</accession>
<gene>
    <name evidence="5" type="ORF">J2Z66_008212</name>
</gene>
<proteinExistence type="predicted"/>
<feature type="domain" description="HTH araC/xylS-type" evidence="4">
    <location>
        <begin position="211"/>
        <end position="309"/>
    </location>
</feature>
<dbReference type="InterPro" id="IPR003313">
    <property type="entry name" value="AraC-bd"/>
</dbReference>
<dbReference type="InterPro" id="IPR037923">
    <property type="entry name" value="HTH-like"/>
</dbReference>
<dbReference type="PROSITE" id="PS01124">
    <property type="entry name" value="HTH_ARAC_FAMILY_2"/>
    <property type="match status" value="1"/>
</dbReference>
<dbReference type="SUPFAM" id="SSF46689">
    <property type="entry name" value="Homeodomain-like"/>
    <property type="match status" value="1"/>
</dbReference>
<dbReference type="PANTHER" id="PTHR43280">
    <property type="entry name" value="ARAC-FAMILY TRANSCRIPTIONAL REGULATOR"/>
    <property type="match status" value="1"/>
</dbReference>
<dbReference type="InterPro" id="IPR018060">
    <property type="entry name" value="HTH_AraC"/>
</dbReference>
<dbReference type="InterPro" id="IPR018062">
    <property type="entry name" value="HTH_AraC-typ_CS"/>
</dbReference>
<dbReference type="Proteomes" id="UP001519287">
    <property type="component" value="Unassembled WGS sequence"/>
</dbReference>
<evidence type="ECO:0000313" key="6">
    <source>
        <dbReference type="Proteomes" id="UP001519287"/>
    </source>
</evidence>
<comment type="caution">
    <text evidence="5">The sequence shown here is derived from an EMBL/GenBank/DDBJ whole genome shotgun (WGS) entry which is preliminary data.</text>
</comment>
<dbReference type="InterPro" id="IPR020449">
    <property type="entry name" value="Tscrpt_reg_AraC-type_HTH"/>
</dbReference>
<dbReference type="SMART" id="SM00342">
    <property type="entry name" value="HTH_ARAC"/>
    <property type="match status" value="1"/>
</dbReference>
<evidence type="ECO:0000256" key="3">
    <source>
        <dbReference type="ARBA" id="ARBA00023163"/>
    </source>
</evidence>
<evidence type="ECO:0000256" key="2">
    <source>
        <dbReference type="ARBA" id="ARBA00023125"/>
    </source>
</evidence>
<dbReference type="InterPro" id="IPR009057">
    <property type="entry name" value="Homeodomain-like_sf"/>
</dbReference>
<dbReference type="Pfam" id="PF12833">
    <property type="entry name" value="HTH_18"/>
    <property type="match status" value="1"/>
</dbReference>
<name>A0ABS4J9N1_9BACL</name>
<keyword evidence="3" id="KW-0804">Transcription</keyword>
<dbReference type="Gene3D" id="2.60.120.10">
    <property type="entry name" value="Jelly Rolls"/>
    <property type="match status" value="1"/>
</dbReference>
<sequence>MPNIYLHWNLKEEIVIRRIYSLHYNELTKDYVYEGEKHDFWEFLYVDNGELEIVTDVNTYYLKQGDIVFYAPNEFHSLKSNRKTPSNIFIIAFGCRSEAMRFFSYKSLRIGNAERQLLALLIEEGRRAFTTSSPMPKEIKVRKNKPKTPLENTDPSTFGAQQLVKIYLEALLIQLIRSSLEKQAKLDKADKVYQPKLSKITKEKENHKLALQIDQYLEERLRESLSLSTICGDFSLSRTYINTIFREYSGCGIMEHFKRKKIEKAKLFIREEVLNLTEIAEKLGYKSIHYFSRQFKKETGMPPSEYLRTLKARI</sequence>
<dbReference type="InterPro" id="IPR014710">
    <property type="entry name" value="RmlC-like_jellyroll"/>
</dbReference>
<keyword evidence="6" id="KW-1185">Reference proteome</keyword>